<reference evidence="2 3" key="1">
    <citation type="submission" date="2014-10" db="EMBL/GenBank/DDBJ databases">
        <title>Draft genome of the hookworm Ancylostoma caninum.</title>
        <authorList>
            <person name="Mitreva M."/>
        </authorList>
    </citation>
    <scope>NUCLEOTIDE SEQUENCE [LARGE SCALE GENOMIC DNA]</scope>
    <source>
        <strain evidence="2 3">Baltimore</strain>
    </source>
</reference>
<feature type="compositionally biased region" description="Basic and acidic residues" evidence="1">
    <location>
        <begin position="40"/>
        <end position="60"/>
    </location>
</feature>
<dbReference type="AlphaFoldDB" id="A0A368H9J7"/>
<dbReference type="Proteomes" id="UP000252519">
    <property type="component" value="Unassembled WGS sequence"/>
</dbReference>
<feature type="compositionally biased region" description="Basic and acidic residues" evidence="1">
    <location>
        <begin position="13"/>
        <end position="22"/>
    </location>
</feature>
<organism evidence="2 3">
    <name type="scientific">Ancylostoma caninum</name>
    <name type="common">Dog hookworm</name>
    <dbReference type="NCBI Taxonomy" id="29170"/>
    <lineage>
        <taxon>Eukaryota</taxon>
        <taxon>Metazoa</taxon>
        <taxon>Ecdysozoa</taxon>
        <taxon>Nematoda</taxon>
        <taxon>Chromadorea</taxon>
        <taxon>Rhabditida</taxon>
        <taxon>Rhabditina</taxon>
        <taxon>Rhabditomorpha</taxon>
        <taxon>Strongyloidea</taxon>
        <taxon>Ancylostomatidae</taxon>
        <taxon>Ancylostomatinae</taxon>
        <taxon>Ancylostoma</taxon>
    </lineage>
</organism>
<keyword evidence="3" id="KW-1185">Reference proteome</keyword>
<dbReference type="EMBL" id="JOJR01000008">
    <property type="protein sequence ID" value="RCN52299.1"/>
    <property type="molecule type" value="Genomic_DNA"/>
</dbReference>
<gene>
    <name evidence="2" type="ORF">ANCCAN_01732</name>
</gene>
<proteinExistence type="predicted"/>
<evidence type="ECO:0000256" key="1">
    <source>
        <dbReference type="SAM" id="MobiDB-lite"/>
    </source>
</evidence>
<evidence type="ECO:0000313" key="3">
    <source>
        <dbReference type="Proteomes" id="UP000252519"/>
    </source>
</evidence>
<protein>
    <submittedName>
        <fullName evidence="2">Uncharacterized protein</fullName>
    </submittedName>
</protein>
<name>A0A368H9J7_ANCCA</name>
<comment type="caution">
    <text evidence="2">The sequence shown here is derived from an EMBL/GenBank/DDBJ whole genome shotgun (WGS) entry which is preliminary data.</text>
</comment>
<accession>A0A368H9J7</accession>
<sequence length="60" mass="6715">MEVVNCEKKECLPRNEKAKKPEIAANKSAQAIQDTPVAAAEKEAKTQSTERIERTQQTDE</sequence>
<feature type="region of interest" description="Disordered" evidence="1">
    <location>
        <begin position="13"/>
        <end position="60"/>
    </location>
</feature>
<evidence type="ECO:0000313" key="2">
    <source>
        <dbReference type="EMBL" id="RCN52299.1"/>
    </source>
</evidence>